<feature type="compositionally biased region" description="Polar residues" evidence="1">
    <location>
        <begin position="188"/>
        <end position="201"/>
    </location>
</feature>
<dbReference type="Pfam" id="PF01411">
    <property type="entry name" value="tRNA-synt_2c"/>
    <property type="match status" value="1"/>
</dbReference>
<proteinExistence type="predicted"/>
<evidence type="ECO:0000256" key="1">
    <source>
        <dbReference type="SAM" id="MobiDB-lite"/>
    </source>
</evidence>
<dbReference type="GO" id="GO:0006419">
    <property type="term" value="P:alanyl-tRNA aminoacylation"/>
    <property type="evidence" value="ECO:0007669"/>
    <property type="project" value="InterPro"/>
</dbReference>
<dbReference type="InterPro" id="IPR018164">
    <property type="entry name" value="Ala-tRNA-synth_IIc_N"/>
</dbReference>
<dbReference type="InterPro" id="IPR002318">
    <property type="entry name" value="Ala-tRNA-lgiase_IIc"/>
</dbReference>
<name>A0A183AYM5_9TREM</name>
<dbReference type="GO" id="GO:0004813">
    <property type="term" value="F:alanine-tRNA ligase activity"/>
    <property type="evidence" value="ECO:0007669"/>
    <property type="project" value="InterPro"/>
</dbReference>
<dbReference type="PRINTS" id="PR00980">
    <property type="entry name" value="TRNASYNTHALA"/>
</dbReference>
<dbReference type="WBParaSite" id="ECPE_0001209501-mRNA-1">
    <property type="protein sequence ID" value="ECPE_0001209501-mRNA-1"/>
    <property type="gene ID" value="ECPE_0001209501"/>
</dbReference>
<dbReference type="AlphaFoldDB" id="A0A183AYM5"/>
<evidence type="ECO:0000259" key="2">
    <source>
        <dbReference type="Pfam" id="PF01411"/>
    </source>
</evidence>
<dbReference type="SUPFAM" id="SSF101353">
    <property type="entry name" value="Putative anticodon-binding domain of alanyl-tRNA synthetase (AlaRS)"/>
    <property type="match status" value="1"/>
</dbReference>
<reference evidence="3" key="1">
    <citation type="submission" date="2016-06" db="UniProtKB">
        <authorList>
            <consortium name="WormBaseParasite"/>
        </authorList>
    </citation>
    <scope>IDENTIFICATION</scope>
</reference>
<protein>
    <submittedName>
        <fullName evidence="3">tRNA-synt_2c domain-containing protein</fullName>
    </submittedName>
</protein>
<organism evidence="3">
    <name type="scientific">Echinostoma caproni</name>
    <dbReference type="NCBI Taxonomy" id="27848"/>
    <lineage>
        <taxon>Eukaryota</taxon>
        <taxon>Metazoa</taxon>
        <taxon>Spiralia</taxon>
        <taxon>Lophotrochozoa</taxon>
        <taxon>Platyhelminthes</taxon>
        <taxon>Trematoda</taxon>
        <taxon>Digenea</taxon>
        <taxon>Plagiorchiida</taxon>
        <taxon>Echinostomata</taxon>
        <taxon>Echinostomatoidea</taxon>
        <taxon>Echinostomatidae</taxon>
        <taxon>Echinostoma</taxon>
    </lineage>
</organism>
<evidence type="ECO:0000313" key="3">
    <source>
        <dbReference type="WBParaSite" id="ECPE_0001209501-mRNA-1"/>
    </source>
</evidence>
<feature type="region of interest" description="Disordered" evidence="1">
    <location>
        <begin position="132"/>
        <end position="201"/>
    </location>
</feature>
<accession>A0A183AYM5</accession>
<feature type="domain" description="Alanyl-tRNA synthetase class IIc N-terminal" evidence="2">
    <location>
        <begin position="6"/>
        <end position="53"/>
    </location>
</feature>
<sequence>LDRWHRDTAYRLMVDHSRALAHALSDGLVPGRQGLGLKLRQLIHRAARASVLTGLDPLKQSCSVLGGLVAEVARTNQLAVPSAMPLLQGPSARFPSRLSYEEMEALVTKEVLAFLPRLEGLEEAFNRCLDENPEATRLSRNPTSSSSTSSLSSGKTSRSDPSAAMVYQLQRANCVPTDDSDKYRCHRVNTSTDSASSYGES</sequence>
<dbReference type="InterPro" id="IPR018162">
    <property type="entry name" value="Ala-tRNA-ligase_IIc_anticod-bd"/>
</dbReference>
<dbReference type="GO" id="GO:0005524">
    <property type="term" value="F:ATP binding"/>
    <property type="evidence" value="ECO:0007669"/>
    <property type="project" value="InterPro"/>
</dbReference>
<feature type="compositionally biased region" description="Low complexity" evidence="1">
    <location>
        <begin position="136"/>
        <end position="156"/>
    </location>
</feature>
<dbReference type="GO" id="GO:0005737">
    <property type="term" value="C:cytoplasm"/>
    <property type="evidence" value="ECO:0007669"/>
    <property type="project" value="InterPro"/>
</dbReference>